<dbReference type="AlphaFoldDB" id="A0A3G2RZ85"/>
<reference evidence="1 2" key="1">
    <citation type="submission" date="2018-10" db="EMBL/GenBank/DDBJ databases">
        <title>Complete genome sequence of Malassezia restricta CBS 7877.</title>
        <authorList>
            <person name="Morand S.C."/>
            <person name="Bertignac M."/>
            <person name="Iltis A."/>
            <person name="Kolder I."/>
            <person name="Pirovano W."/>
            <person name="Jourdain R."/>
            <person name="Clavaud C."/>
        </authorList>
    </citation>
    <scope>NUCLEOTIDE SEQUENCE [LARGE SCALE GENOMIC DNA]</scope>
    <source>
        <strain evidence="1 2">CBS 7877</strain>
    </source>
</reference>
<dbReference type="OrthoDB" id="19908at2759"/>
<proteinExistence type="predicted"/>
<name>A0A3G2RZ85_MALR7</name>
<dbReference type="EMBL" id="CP033148">
    <property type="protein sequence ID" value="AYO41093.1"/>
    <property type="molecule type" value="Genomic_DNA"/>
</dbReference>
<gene>
    <name evidence="1" type="ORF">DNF11_0143</name>
</gene>
<dbReference type="VEuPathDB" id="FungiDB:DNF11_0143"/>
<accession>A0A3G2RZ85</accession>
<protein>
    <submittedName>
        <fullName evidence="1">Uncharacterized protein</fullName>
    </submittedName>
</protein>
<evidence type="ECO:0000313" key="1">
    <source>
        <dbReference type="EMBL" id="AYO41093.1"/>
    </source>
</evidence>
<keyword evidence="2" id="KW-1185">Reference proteome</keyword>
<organism evidence="1 2">
    <name type="scientific">Malassezia restricta (strain ATCC 96810 / NBRC 103918 / CBS 7877)</name>
    <name type="common">Seborrheic dermatitis infection agent</name>
    <dbReference type="NCBI Taxonomy" id="425264"/>
    <lineage>
        <taxon>Eukaryota</taxon>
        <taxon>Fungi</taxon>
        <taxon>Dikarya</taxon>
        <taxon>Basidiomycota</taxon>
        <taxon>Ustilaginomycotina</taxon>
        <taxon>Malasseziomycetes</taxon>
        <taxon>Malasseziales</taxon>
        <taxon>Malasseziaceae</taxon>
        <taxon>Malassezia</taxon>
    </lineage>
</organism>
<dbReference type="Proteomes" id="UP000269793">
    <property type="component" value="Chromosome I"/>
</dbReference>
<sequence>MIQTLRAAAAHAKPRLSNSLQLNLPAHVPSSNVRPSDVFSMMHVAYFASVYNKSPHPLHVMYSLAQTYIYTNQMKPVFFLLRQMTLAPSVGVCEPSSPQLCDALGSLILLLHKRVAYSEDRGLGKRKKGSLPYKLANLYDACTAARIPLPCPALSALIARLSKHLHGTALLRFIRIVISDFMKRPPTEYTSSVIASIVIAYGRASEPHKGDRFLRDYALRHGGMYRMRMLASQFRRSHLSWLRRLTNPSHIPIDVPLHNAWSSHTVVWSAIIRAYALNGDLVRSRIWLEWFRVTQKLAPKLKSMNLTPPQNTASPYHTFVHGVSSFEGIRAYSAKISRSEKLRHEIQAERLKVSFKAAVVYDVIDAMRGDGVVMGVSLLNFLTSFEAGFAHLQRSKSLALESLSMERGPGSVAQRVQRPMTGRKSVRGKRMHVATVTSVCNLYATDASHHMSPTSLMPLDRKLFQTVQGVDIVTVRGVLSHCVELATKSSSQQYIATKGQSLLNAMLRAMLWTNDFPGAWYTVQLFAKWRVEPNAFTYLVLWQRFSPIISGLSIPHSMKVVQELLLHMLDEQVKALGTVALDEPAWAAELCQNPNVDSALSRIERDAHARL</sequence>
<evidence type="ECO:0000313" key="2">
    <source>
        <dbReference type="Proteomes" id="UP000269793"/>
    </source>
</evidence>